<dbReference type="AlphaFoldDB" id="A0A6J6EHL6"/>
<reference evidence="1" key="1">
    <citation type="submission" date="2020-05" db="EMBL/GenBank/DDBJ databases">
        <authorList>
            <person name="Chiriac C."/>
            <person name="Salcher M."/>
            <person name="Ghai R."/>
            <person name="Kavagutti S V."/>
        </authorList>
    </citation>
    <scope>NUCLEOTIDE SEQUENCE</scope>
</reference>
<sequence length="87" mass="9559">MNVEQTASLAIDGVFTLSVAKQCARNCDFAVFDWQRAIGVVNREQNFGTAERAARCRAGKDNVVHLSATQGFRALLTHHPGERVDDV</sequence>
<evidence type="ECO:0000313" key="1">
    <source>
        <dbReference type="EMBL" id="CAB4574929.1"/>
    </source>
</evidence>
<name>A0A6J6EHL6_9ZZZZ</name>
<dbReference type="EMBL" id="CAEZTD010000177">
    <property type="protein sequence ID" value="CAB4574929.1"/>
    <property type="molecule type" value="Genomic_DNA"/>
</dbReference>
<dbReference type="AntiFam" id="ANF00168">
    <property type="entry name" value="Shadow ORF (opposite smc)"/>
</dbReference>
<proteinExistence type="predicted"/>
<gene>
    <name evidence="1" type="ORF">UFOPK1591_01520</name>
</gene>
<dbReference type="AntiFam" id="ANF00091">
    <property type="entry name" value="Shadow ORF (opposite smc)"/>
</dbReference>
<organism evidence="1">
    <name type="scientific">freshwater metagenome</name>
    <dbReference type="NCBI Taxonomy" id="449393"/>
    <lineage>
        <taxon>unclassified sequences</taxon>
        <taxon>metagenomes</taxon>
        <taxon>ecological metagenomes</taxon>
    </lineage>
</organism>
<accession>A0A6J6EHL6</accession>
<protein>
    <submittedName>
        <fullName evidence="1">Unannotated protein</fullName>
    </submittedName>
</protein>